<dbReference type="EMBL" id="QHCV01000008">
    <property type="protein sequence ID" value="RAV32858.1"/>
    <property type="molecule type" value="Genomic_DNA"/>
</dbReference>
<organism evidence="1 2">
    <name type="scientific">Corynebacterium heidelbergense</name>
    <dbReference type="NCBI Taxonomy" id="2055947"/>
    <lineage>
        <taxon>Bacteria</taxon>
        <taxon>Bacillati</taxon>
        <taxon>Actinomycetota</taxon>
        <taxon>Actinomycetes</taxon>
        <taxon>Mycobacteriales</taxon>
        <taxon>Corynebacteriaceae</taxon>
        <taxon>Corynebacterium</taxon>
    </lineage>
</organism>
<reference evidence="1 2" key="1">
    <citation type="journal article" date="2018" name="Syst. Appl. Microbiol.">
        <title>Corynebacterium heidelbergense sp. nov., isolated from the preen glands of Egyptian geese (Alopochen aegyptiacus).</title>
        <authorList>
            <person name="Braun M.S."/>
            <person name="Wang E."/>
            <person name="Zimmermann S."/>
            <person name="Wink M."/>
        </authorList>
    </citation>
    <scope>NUCLEOTIDE SEQUENCE [LARGE SCALE GENOMIC DNA]</scope>
    <source>
        <strain evidence="1 2">647</strain>
    </source>
</reference>
<gene>
    <name evidence="1" type="ORF">DLJ54_01345</name>
</gene>
<accession>A0A364V8B7</accession>
<dbReference type="RefSeq" id="WP_113630081.1">
    <property type="nucleotide sequence ID" value="NZ_QHCV01000008.1"/>
</dbReference>
<protein>
    <submittedName>
        <fullName evidence="1">Uncharacterized protein</fullName>
    </submittedName>
</protein>
<dbReference type="AlphaFoldDB" id="A0A364V8B7"/>
<sequence length="67" mass="7512">MDNKRIDNLDGLEGRTIKLILQGEPVTGVFRGYANKEPSTCSIILEQDGQEKTYEDINVDSDVLLQD</sequence>
<proteinExistence type="predicted"/>
<dbReference type="Proteomes" id="UP000251577">
    <property type="component" value="Unassembled WGS sequence"/>
</dbReference>
<name>A0A364V8B7_9CORY</name>
<evidence type="ECO:0000313" key="1">
    <source>
        <dbReference type="EMBL" id="RAV32858.1"/>
    </source>
</evidence>
<evidence type="ECO:0000313" key="2">
    <source>
        <dbReference type="Proteomes" id="UP000251577"/>
    </source>
</evidence>
<keyword evidence="2" id="KW-1185">Reference proteome</keyword>
<comment type="caution">
    <text evidence="1">The sequence shown here is derived from an EMBL/GenBank/DDBJ whole genome shotgun (WGS) entry which is preliminary data.</text>
</comment>